<organism evidence="1 2">
    <name type="scientific">Desulfosporosinus lacus DSM 15449</name>
    <dbReference type="NCBI Taxonomy" id="1121420"/>
    <lineage>
        <taxon>Bacteria</taxon>
        <taxon>Bacillati</taxon>
        <taxon>Bacillota</taxon>
        <taxon>Clostridia</taxon>
        <taxon>Eubacteriales</taxon>
        <taxon>Desulfitobacteriaceae</taxon>
        <taxon>Desulfosporosinus</taxon>
    </lineage>
</organism>
<evidence type="ECO:0000313" key="2">
    <source>
        <dbReference type="Proteomes" id="UP000183954"/>
    </source>
</evidence>
<dbReference type="EMBL" id="FQXJ01000016">
    <property type="protein sequence ID" value="SHI31710.1"/>
    <property type="molecule type" value="Genomic_DNA"/>
</dbReference>
<reference evidence="2" key="1">
    <citation type="submission" date="2016-11" db="EMBL/GenBank/DDBJ databases">
        <authorList>
            <person name="Varghese N."/>
            <person name="Submissions S."/>
        </authorList>
    </citation>
    <scope>NUCLEOTIDE SEQUENCE [LARGE SCALE GENOMIC DNA]</scope>
    <source>
        <strain evidence="2">DSM 15449</strain>
    </source>
</reference>
<accession>A0A1M6A5I7</accession>
<dbReference type="Proteomes" id="UP000183954">
    <property type="component" value="Unassembled WGS sequence"/>
</dbReference>
<dbReference type="RefSeq" id="WP_159436958.1">
    <property type="nucleotide sequence ID" value="NZ_FQXJ01000016.1"/>
</dbReference>
<dbReference type="AlphaFoldDB" id="A0A1M6A5I7"/>
<gene>
    <name evidence="1" type="ORF">SAMN02746098_03899</name>
</gene>
<proteinExistence type="predicted"/>
<sequence>MIENNFLVENKNGTSFIKEGADKYIDQITLNQITTGINSDSIAFFLGDPS</sequence>
<evidence type="ECO:0000313" key="1">
    <source>
        <dbReference type="EMBL" id="SHI31710.1"/>
    </source>
</evidence>
<keyword evidence="2" id="KW-1185">Reference proteome</keyword>
<protein>
    <submittedName>
        <fullName evidence="1">Uncharacterized protein</fullName>
    </submittedName>
</protein>
<name>A0A1M6A5I7_9FIRM</name>